<gene>
    <name evidence="1" type="ORF">FOVG_04266</name>
</gene>
<dbReference type="AlphaFoldDB" id="W9PXG7"/>
<sequence>MQCTMKSVQLFLQKRYLMNVDGGAELFQQRIYVCIS</sequence>
<proteinExistence type="predicted"/>
<reference evidence="1" key="1">
    <citation type="submission" date="2011-10" db="EMBL/GenBank/DDBJ databases">
        <title>The Genome Sequence of Fusarium oxysporum HDV247.</title>
        <authorList>
            <consortium name="The Broad Institute Genome Sequencing Platform"/>
            <person name="Ma L.-J."/>
            <person name="Gale L.R."/>
            <person name="Schwartz D.C."/>
            <person name="Zhou S."/>
            <person name="Corby-Kistler H."/>
            <person name="Young S.K."/>
            <person name="Zeng Q."/>
            <person name="Gargeya S."/>
            <person name="Fitzgerald M."/>
            <person name="Haas B."/>
            <person name="Abouelleil A."/>
            <person name="Alvarado L."/>
            <person name="Arachchi H.M."/>
            <person name="Berlin A."/>
            <person name="Brown A."/>
            <person name="Chapman S.B."/>
            <person name="Chen Z."/>
            <person name="Dunbar C."/>
            <person name="Freedman E."/>
            <person name="Gearin G."/>
            <person name="Goldberg J."/>
            <person name="Griggs A."/>
            <person name="Gujja S."/>
            <person name="Heiman D."/>
            <person name="Howarth C."/>
            <person name="Larson L."/>
            <person name="Lui A."/>
            <person name="MacDonald P.J.P."/>
            <person name="Montmayeur A."/>
            <person name="Murphy C."/>
            <person name="Neiman D."/>
            <person name="Pearson M."/>
            <person name="Priest M."/>
            <person name="Roberts A."/>
            <person name="Saif S."/>
            <person name="Shea T."/>
            <person name="Shenoy N."/>
            <person name="Sisk P."/>
            <person name="Stolte C."/>
            <person name="Sykes S."/>
            <person name="Wortman J."/>
            <person name="Nusbaum C."/>
            <person name="Birren B."/>
        </authorList>
    </citation>
    <scope>NUCLEOTIDE SEQUENCE [LARGE SCALE GENOMIC DNA]</scope>
    <source>
        <strain evidence="1">HDV247</strain>
    </source>
</reference>
<dbReference type="Proteomes" id="UP000030751">
    <property type="component" value="Unassembled WGS sequence"/>
</dbReference>
<name>W9PXG7_FUSOX</name>
<evidence type="ECO:0000313" key="1">
    <source>
        <dbReference type="EMBL" id="EXA46997.1"/>
    </source>
</evidence>
<dbReference type="HOGENOM" id="CLU_3392331_0_0_1"/>
<dbReference type="EMBL" id="JH650970">
    <property type="protein sequence ID" value="EXA46997.1"/>
    <property type="molecule type" value="Genomic_DNA"/>
</dbReference>
<organism evidence="1">
    <name type="scientific">Fusarium oxysporum f. sp. pisi HDV247</name>
    <dbReference type="NCBI Taxonomy" id="1080344"/>
    <lineage>
        <taxon>Eukaryota</taxon>
        <taxon>Fungi</taxon>
        <taxon>Dikarya</taxon>
        <taxon>Ascomycota</taxon>
        <taxon>Pezizomycotina</taxon>
        <taxon>Sordariomycetes</taxon>
        <taxon>Hypocreomycetidae</taxon>
        <taxon>Hypocreales</taxon>
        <taxon>Nectriaceae</taxon>
        <taxon>Fusarium</taxon>
        <taxon>Fusarium oxysporum species complex</taxon>
    </lineage>
</organism>
<protein>
    <submittedName>
        <fullName evidence="1">Uncharacterized protein</fullName>
    </submittedName>
</protein>
<reference evidence="1" key="2">
    <citation type="submission" date="2012-05" db="EMBL/GenBank/DDBJ databases">
        <title>Annotation of the Genome Sequence of Fusarium oxysporum HDV247.</title>
        <authorList>
            <consortium name="The Broad Institute Genomics Platform"/>
            <person name="Ma L.-J."/>
            <person name="Corby-Kistler H."/>
            <person name="Broz K."/>
            <person name="Gale L.R."/>
            <person name="Jonkers W."/>
            <person name="O'Donnell K."/>
            <person name="Ploetz R."/>
            <person name="Steinberg C."/>
            <person name="Schwartz D.C."/>
            <person name="VanEtten H."/>
            <person name="Zhou S."/>
            <person name="Young S.K."/>
            <person name="Zeng Q."/>
            <person name="Gargeya S."/>
            <person name="Fitzgerald M."/>
            <person name="Abouelleil A."/>
            <person name="Alvarado L."/>
            <person name="Chapman S.B."/>
            <person name="Gainer-Dewar J."/>
            <person name="Goldberg J."/>
            <person name="Griggs A."/>
            <person name="Gujja S."/>
            <person name="Hansen M."/>
            <person name="Howarth C."/>
            <person name="Imamovic A."/>
            <person name="Ireland A."/>
            <person name="Larimer J."/>
            <person name="McCowan C."/>
            <person name="Murphy C."/>
            <person name="Pearson M."/>
            <person name="Poon T.W."/>
            <person name="Priest M."/>
            <person name="Roberts A."/>
            <person name="Saif S."/>
            <person name="Shea T."/>
            <person name="Sykes S."/>
            <person name="Wortman J."/>
            <person name="Nusbaum C."/>
            <person name="Birren B."/>
        </authorList>
    </citation>
    <scope>NUCLEOTIDE SEQUENCE</scope>
    <source>
        <strain evidence="1">HDV247</strain>
    </source>
</reference>
<accession>W9PXG7</accession>